<dbReference type="EMBL" id="DAEPXK010000081">
    <property type="protein sequence ID" value="HBH1544428.1"/>
    <property type="molecule type" value="Genomic_DNA"/>
</dbReference>
<feature type="binding site" evidence="1">
    <location>
        <begin position="180"/>
        <end position="187"/>
    </location>
    <ligand>
        <name>ATP</name>
        <dbReference type="ChEBI" id="CHEBI:30616"/>
    </ligand>
</feature>
<protein>
    <submittedName>
        <fullName evidence="3">ATP-binding protein</fullName>
    </submittedName>
</protein>
<feature type="domain" description="FtsK" evidence="2">
    <location>
        <begin position="160"/>
        <end position="479"/>
    </location>
</feature>
<reference evidence="3" key="2">
    <citation type="submission" date="2021-06" db="EMBL/GenBank/DDBJ databases">
        <authorList>
            <consortium name="NCBI Pathogen Detection Project"/>
        </authorList>
    </citation>
    <scope>NUCLEOTIDE SEQUENCE</scope>
    <source>
        <strain evidence="3">HN1000</strain>
    </source>
</reference>
<dbReference type="Pfam" id="PF01935">
    <property type="entry name" value="DUF87"/>
    <property type="match status" value="1"/>
</dbReference>
<dbReference type="InterPro" id="IPR008571">
    <property type="entry name" value="HerA-like"/>
</dbReference>
<evidence type="ECO:0000256" key="1">
    <source>
        <dbReference type="PROSITE-ProRule" id="PRU00289"/>
    </source>
</evidence>
<comment type="caution">
    <text evidence="3">The sequence shown here is derived from an EMBL/GenBank/DDBJ whole genome shotgun (WGS) entry which is preliminary data.</text>
</comment>
<evidence type="ECO:0000313" key="4">
    <source>
        <dbReference type="Proteomes" id="UP000878956"/>
    </source>
</evidence>
<reference evidence="3" key="1">
    <citation type="journal article" date="2018" name="Genome Biol.">
        <title>SKESA: strategic k-mer extension for scrupulous assemblies.</title>
        <authorList>
            <person name="Souvorov A."/>
            <person name="Agarwala R."/>
            <person name="Lipman D.J."/>
        </authorList>
    </citation>
    <scope>NUCLEOTIDE SEQUENCE</scope>
    <source>
        <strain evidence="3">HN1000</strain>
    </source>
</reference>
<dbReference type="InterPro" id="IPR002543">
    <property type="entry name" value="FtsK_dom"/>
</dbReference>
<keyword evidence="1" id="KW-0547">Nucleotide-binding</keyword>
<accession>A0AAN6A7W3</accession>
<dbReference type="AlphaFoldDB" id="A0AAN6A7W3"/>
<evidence type="ECO:0000313" key="3">
    <source>
        <dbReference type="EMBL" id="HBH1544428.1"/>
    </source>
</evidence>
<dbReference type="GO" id="GO:0005524">
    <property type="term" value="F:ATP binding"/>
    <property type="evidence" value="ECO:0007669"/>
    <property type="project" value="UniProtKB-UniRule"/>
</dbReference>
<organism evidence="3 4">
    <name type="scientific">Clostridioides difficile</name>
    <name type="common">Peptoclostridium difficile</name>
    <dbReference type="NCBI Taxonomy" id="1496"/>
    <lineage>
        <taxon>Bacteria</taxon>
        <taxon>Bacillati</taxon>
        <taxon>Bacillota</taxon>
        <taxon>Clostridia</taxon>
        <taxon>Peptostreptococcales</taxon>
        <taxon>Peptostreptococcaceae</taxon>
        <taxon>Clostridioides</taxon>
    </lineage>
</organism>
<dbReference type="PROSITE" id="PS50901">
    <property type="entry name" value="FTSK"/>
    <property type="match status" value="1"/>
</dbReference>
<proteinExistence type="predicted"/>
<dbReference type="GO" id="GO:0003677">
    <property type="term" value="F:DNA binding"/>
    <property type="evidence" value="ECO:0007669"/>
    <property type="project" value="InterPro"/>
</dbReference>
<dbReference type="PANTHER" id="PTHR42957">
    <property type="entry name" value="HELICASE MJ1565-RELATED"/>
    <property type="match status" value="1"/>
</dbReference>
<evidence type="ECO:0000259" key="2">
    <source>
        <dbReference type="PROSITE" id="PS50901"/>
    </source>
</evidence>
<gene>
    <name evidence="3" type="ORF">KRM00_003978</name>
</gene>
<dbReference type="InterPro" id="IPR002789">
    <property type="entry name" value="HerA_central"/>
</dbReference>
<dbReference type="PANTHER" id="PTHR42957:SF2">
    <property type="entry name" value="HELICASE HERA CENTRAL DOMAIN-CONTAINING PROTEIN"/>
    <property type="match status" value="1"/>
</dbReference>
<keyword evidence="1 3" id="KW-0067">ATP-binding</keyword>
<sequence>MANNLKKGIVLGATGVKYLNIVNQDKAFIQNEYLIIKDRVQGNVPCEVIETSIIPIIDEPLLPKGCSLNVAEHAGFNLNEVTYIAKVKLLEEISCPILPNSDVFHATYDEIKHIVNNVNEADCMTIGIIKGTEHSQNELPNNIRNVSPLWENGSISNQKGIPIFLNHHSFRENPHIGLFGSSGSGKSSAIRVLIEELMRLNIPGLAFDPHNEFDFNKRSDNLDSALNYNFEKKYKVLKIGEDIGIKFEELGIFELFSLFEYVGELTEPQKNILEVLYQKGDTLKHLQHKISSIKNAFEKVEQNKWSKKKTNEDNLNSKEADLYYKYKDKISGVASLQALIWKCISLENTNIFTKDISDVKQTLLTGKWAIIRGDIKRLKMIASYLLRKLYSFRKNYLNNSEAFFPPFFCMLDEAHGFAPNKSQKILPVKKILTELAQESRKSGIYLILATQKPNNLDSTLVSQLNTKIFLRLTNQEDMKIAQSEGNLTIDETKKLPDLQSGHGYISSATLNKTYSIRFRASFSKAPNTLDPFDELKRIKDDDKLASILISMLPINSFEIGLKIKEISSSYGERLSIKDITSKLEELSNQNKIKIENSSIGTKYECL</sequence>
<dbReference type="Proteomes" id="UP000878956">
    <property type="component" value="Unassembled WGS sequence"/>
</dbReference>
<name>A0AAN6A7W3_CLODI</name>